<protein>
    <recommendedName>
        <fullName evidence="10">Fluoride-specific ion channel FluC</fullName>
    </recommendedName>
</protein>
<keyword evidence="10" id="KW-0813">Transport</keyword>
<evidence type="ECO:0000313" key="12">
    <source>
        <dbReference type="Proteomes" id="UP000616839"/>
    </source>
</evidence>
<evidence type="ECO:0000256" key="2">
    <source>
        <dbReference type="ARBA" id="ARBA00022475"/>
    </source>
</evidence>
<dbReference type="GO" id="GO:0140114">
    <property type="term" value="P:cellular detoxification of fluoride"/>
    <property type="evidence" value="ECO:0007669"/>
    <property type="project" value="UniProtKB-UniRule"/>
</dbReference>
<organism evidence="11 12">
    <name type="scientific">Nocardioides donggukensis</name>
    <dbReference type="NCBI Taxonomy" id="2774019"/>
    <lineage>
        <taxon>Bacteria</taxon>
        <taxon>Bacillati</taxon>
        <taxon>Actinomycetota</taxon>
        <taxon>Actinomycetes</taxon>
        <taxon>Propionibacteriales</taxon>
        <taxon>Nocardioidaceae</taxon>
        <taxon>Nocardioides</taxon>
    </lineage>
</organism>
<dbReference type="PANTHER" id="PTHR28259:SF1">
    <property type="entry name" value="FLUORIDE EXPORT PROTEIN 1-RELATED"/>
    <property type="match status" value="1"/>
</dbReference>
<sequence length="139" mass="14096">MTRPTPTPGLVAAVALGGALGALGRWAVGELTPPSPGFPWATLAVNVAGTLLLALLPAVPLVRRRPALPLFLGTGVLGGFTTLSAYAEESRSMLADGSTGPALAYLVGTLLACVAAVHLGHHFTDRAERAAFAEAEGDE</sequence>
<dbReference type="InterPro" id="IPR003691">
    <property type="entry name" value="FluC"/>
</dbReference>
<keyword evidence="10" id="KW-0479">Metal-binding</keyword>
<keyword evidence="6 10" id="KW-0407">Ion channel</keyword>
<dbReference type="Proteomes" id="UP000616839">
    <property type="component" value="Unassembled WGS sequence"/>
</dbReference>
<comment type="function">
    <text evidence="9 10">Fluoride-specific ion channel. Important for reducing fluoride concentration in the cell, thus reducing its toxicity.</text>
</comment>
<dbReference type="EMBL" id="JACYXZ010000001">
    <property type="protein sequence ID" value="MBD8868290.1"/>
    <property type="molecule type" value="Genomic_DNA"/>
</dbReference>
<keyword evidence="12" id="KW-1185">Reference proteome</keyword>
<dbReference type="PANTHER" id="PTHR28259">
    <property type="entry name" value="FLUORIDE EXPORT PROTEIN 1-RELATED"/>
    <property type="match status" value="1"/>
</dbReference>
<feature type="binding site" evidence="10">
    <location>
        <position position="81"/>
    </location>
    <ligand>
        <name>Na(+)</name>
        <dbReference type="ChEBI" id="CHEBI:29101"/>
        <note>structural</note>
    </ligand>
</feature>
<evidence type="ECO:0000256" key="4">
    <source>
        <dbReference type="ARBA" id="ARBA00022989"/>
    </source>
</evidence>
<dbReference type="GO" id="GO:0046872">
    <property type="term" value="F:metal ion binding"/>
    <property type="evidence" value="ECO:0007669"/>
    <property type="project" value="UniProtKB-KW"/>
</dbReference>
<dbReference type="Pfam" id="PF02537">
    <property type="entry name" value="CRCB"/>
    <property type="match status" value="1"/>
</dbReference>
<keyword evidence="4 10" id="KW-1133">Transmembrane helix</keyword>
<name>A0A927PZ25_9ACTN</name>
<proteinExistence type="inferred from homology"/>
<dbReference type="AlphaFoldDB" id="A0A927PZ25"/>
<comment type="similarity">
    <text evidence="7 10">Belongs to the fluoride channel Fluc/FEX (TC 1.A.43) family.</text>
</comment>
<evidence type="ECO:0000256" key="7">
    <source>
        <dbReference type="ARBA" id="ARBA00035120"/>
    </source>
</evidence>
<evidence type="ECO:0000256" key="1">
    <source>
        <dbReference type="ARBA" id="ARBA00004651"/>
    </source>
</evidence>
<comment type="activity regulation">
    <text evidence="10">Na(+) is not transported, but it plays an essential structural role and its presence is essential for fluoride channel function.</text>
</comment>
<feature type="transmembrane region" description="Helical" evidence="10">
    <location>
        <begin position="102"/>
        <end position="120"/>
    </location>
</feature>
<accession>A0A927PZ25</accession>
<evidence type="ECO:0000256" key="5">
    <source>
        <dbReference type="ARBA" id="ARBA00023136"/>
    </source>
</evidence>
<comment type="catalytic activity">
    <reaction evidence="8">
        <text>fluoride(in) = fluoride(out)</text>
        <dbReference type="Rhea" id="RHEA:76159"/>
        <dbReference type="ChEBI" id="CHEBI:17051"/>
    </reaction>
    <physiologicalReaction direction="left-to-right" evidence="8">
        <dbReference type="Rhea" id="RHEA:76160"/>
    </physiologicalReaction>
</comment>
<dbReference type="GO" id="GO:0062054">
    <property type="term" value="F:fluoride channel activity"/>
    <property type="evidence" value="ECO:0007669"/>
    <property type="project" value="UniProtKB-UniRule"/>
</dbReference>
<evidence type="ECO:0000256" key="8">
    <source>
        <dbReference type="ARBA" id="ARBA00035585"/>
    </source>
</evidence>
<evidence type="ECO:0000256" key="10">
    <source>
        <dbReference type="HAMAP-Rule" id="MF_00454"/>
    </source>
</evidence>
<evidence type="ECO:0000256" key="6">
    <source>
        <dbReference type="ARBA" id="ARBA00023303"/>
    </source>
</evidence>
<keyword evidence="10" id="KW-0915">Sodium</keyword>
<evidence type="ECO:0000256" key="9">
    <source>
        <dbReference type="ARBA" id="ARBA00049940"/>
    </source>
</evidence>
<feature type="transmembrane region" description="Helical" evidence="10">
    <location>
        <begin position="68"/>
        <end position="87"/>
    </location>
</feature>
<keyword evidence="5 10" id="KW-0472">Membrane</keyword>
<dbReference type="RefSeq" id="WP_192139815.1">
    <property type="nucleotide sequence ID" value="NZ_JACYXZ010000001.1"/>
</dbReference>
<dbReference type="HAMAP" id="MF_00454">
    <property type="entry name" value="FluC"/>
    <property type="match status" value="1"/>
</dbReference>
<evidence type="ECO:0000313" key="11">
    <source>
        <dbReference type="EMBL" id="MBD8868290.1"/>
    </source>
</evidence>
<comment type="caution">
    <text evidence="11">The sequence shown here is derived from an EMBL/GenBank/DDBJ whole genome shotgun (WGS) entry which is preliminary data.</text>
</comment>
<reference evidence="11" key="1">
    <citation type="submission" date="2020-09" db="EMBL/GenBank/DDBJ databases">
        <title>Nocardioides sp. strain MJB4 16S ribosomal RNA gene Genome sequencing and assembly.</title>
        <authorList>
            <person name="Kim I."/>
        </authorList>
    </citation>
    <scope>NUCLEOTIDE SEQUENCE</scope>
    <source>
        <strain evidence="11">MJB4</strain>
    </source>
</reference>
<keyword evidence="3 10" id="KW-0812">Transmembrane</keyword>
<comment type="subcellular location">
    <subcellularLocation>
        <location evidence="1 10">Cell membrane</location>
        <topology evidence="1 10">Multi-pass membrane protein</topology>
    </subcellularLocation>
</comment>
<keyword evidence="10" id="KW-0406">Ion transport</keyword>
<gene>
    <name evidence="10" type="primary">fluC</name>
    <name evidence="10" type="synonym">crcB</name>
    <name evidence="11" type="ORF">IE331_01525</name>
</gene>
<keyword evidence="2 10" id="KW-1003">Cell membrane</keyword>
<dbReference type="GO" id="GO:0005886">
    <property type="term" value="C:plasma membrane"/>
    <property type="evidence" value="ECO:0007669"/>
    <property type="project" value="UniProtKB-SubCell"/>
</dbReference>
<feature type="transmembrane region" description="Helical" evidence="10">
    <location>
        <begin position="37"/>
        <end position="56"/>
    </location>
</feature>
<feature type="binding site" evidence="10">
    <location>
        <position position="78"/>
    </location>
    <ligand>
        <name>Na(+)</name>
        <dbReference type="ChEBI" id="CHEBI:29101"/>
        <note>structural</note>
    </ligand>
</feature>
<evidence type="ECO:0000256" key="3">
    <source>
        <dbReference type="ARBA" id="ARBA00022692"/>
    </source>
</evidence>